<evidence type="ECO:0000259" key="3">
    <source>
        <dbReference type="SMART" id="SM00642"/>
    </source>
</evidence>
<reference evidence="4" key="1">
    <citation type="journal article" date="2021" name="PeerJ">
        <title>Extensive microbial diversity within the chicken gut microbiome revealed by metagenomics and culture.</title>
        <authorList>
            <person name="Gilroy R."/>
            <person name="Ravi A."/>
            <person name="Getino M."/>
            <person name="Pursley I."/>
            <person name="Horton D.L."/>
            <person name="Alikhan N.F."/>
            <person name="Baker D."/>
            <person name="Gharbi K."/>
            <person name="Hall N."/>
            <person name="Watson M."/>
            <person name="Adriaenssens E.M."/>
            <person name="Foster-Nyarko E."/>
            <person name="Jarju S."/>
            <person name="Secka A."/>
            <person name="Antonio M."/>
            <person name="Oren A."/>
            <person name="Chaudhuri R.R."/>
            <person name="La Ragione R."/>
            <person name="Hildebrand F."/>
            <person name="Pallen M.J."/>
        </authorList>
    </citation>
    <scope>NUCLEOTIDE SEQUENCE</scope>
    <source>
        <strain evidence="4">ChiBcec8-13705</strain>
    </source>
</reference>
<dbReference type="InterPro" id="IPR045857">
    <property type="entry name" value="O16G_dom_2"/>
</dbReference>
<dbReference type="GO" id="GO:0005975">
    <property type="term" value="P:carbohydrate metabolic process"/>
    <property type="evidence" value="ECO:0007669"/>
    <property type="project" value="InterPro"/>
</dbReference>
<dbReference type="AlphaFoldDB" id="A0A9D2S4A1"/>
<keyword evidence="2" id="KW-0326">Glycosidase</keyword>
<dbReference type="GO" id="GO:0016798">
    <property type="term" value="F:hydrolase activity, acting on glycosyl bonds"/>
    <property type="evidence" value="ECO:0007669"/>
    <property type="project" value="UniProtKB-KW"/>
</dbReference>
<dbReference type="Gene3D" id="3.90.400.10">
    <property type="entry name" value="Oligo-1,6-glucosidase, Domain 2"/>
    <property type="match status" value="1"/>
</dbReference>
<accession>A0A9D2S4A1</accession>
<dbReference type="SMART" id="SM00642">
    <property type="entry name" value="Aamy"/>
    <property type="match status" value="1"/>
</dbReference>
<reference evidence="4" key="2">
    <citation type="submission" date="2021-04" db="EMBL/GenBank/DDBJ databases">
        <authorList>
            <person name="Gilroy R."/>
        </authorList>
    </citation>
    <scope>NUCLEOTIDE SEQUENCE</scope>
    <source>
        <strain evidence="4">ChiBcec8-13705</strain>
    </source>
</reference>
<sequence length="616" mass="70343">MSHTFFNSRLLQYKSPFGAVTANTQVTWHLDVPENFGYVDPHLVLTKDRETPVHYRMEFTGQSQGANHFQVKVTPTSSGLYFYYFDLYTDFRKICRGAGAEGFLTWTLKDSWQLTVYEPDFSTPAWIKNGTMYQIFPDRFNEGVPNKEMPFADRIYREDKTGEPYFWPTEQEEGYLNRDYFGGDFLGIEQKLPYLKNLGISCIYLNPIFEAHANHRYNTANYLKADPLLGTNEDFARLCLAAKKEGIRIILDGVFSHTGSDSLYFNREGRYGPGGAYRDRHSPYRSWYDFDSGYACGYRSWWGFDTLPEVQEESPSYVEFVCGKGGVIDTWLGLGASGFRLDVADELPDAFIEKIRAAVKAHGEDKLLIGEVWEDATTKEGFGRRRTYLRGHGLDTTMNYPFRNAAIDFVRGADAAEIADRILSICENYPPPALDCCMNFLSTHDTERAITAIADEPANGRDRFWQSGRRIPLSRMEDAVRRELLAYALIFALPGVPCIYYGDEIAMQGYRDPFNRAFYDWHSTERRLRGPLANLAELRRSCDAFKGGRIELVEAKGDVLHFRRIGKTQTAEIILNRGPHLLCTQAFGKAAEVNPLGFTILVEDNAPEHVGYFKIY</sequence>
<evidence type="ECO:0000313" key="5">
    <source>
        <dbReference type="Proteomes" id="UP000886803"/>
    </source>
</evidence>
<gene>
    <name evidence="4" type="ORF">H9945_09695</name>
</gene>
<evidence type="ECO:0000256" key="2">
    <source>
        <dbReference type="ARBA" id="ARBA00023295"/>
    </source>
</evidence>
<organism evidence="4 5">
    <name type="scientific">Candidatus Gemmiger avicola</name>
    <dbReference type="NCBI Taxonomy" id="2838605"/>
    <lineage>
        <taxon>Bacteria</taxon>
        <taxon>Bacillati</taxon>
        <taxon>Bacillota</taxon>
        <taxon>Clostridia</taxon>
        <taxon>Eubacteriales</taxon>
        <taxon>Gemmiger</taxon>
    </lineage>
</organism>
<dbReference type="InterPro" id="IPR017853">
    <property type="entry name" value="GH"/>
</dbReference>
<dbReference type="CDD" id="cd11338">
    <property type="entry name" value="AmyAc_CMD"/>
    <property type="match status" value="1"/>
</dbReference>
<proteinExistence type="predicted"/>
<name>A0A9D2S4A1_9FIRM</name>
<dbReference type="PANTHER" id="PTHR10357:SF210">
    <property type="entry name" value="MALTODEXTRIN GLUCOSIDASE"/>
    <property type="match status" value="1"/>
</dbReference>
<dbReference type="Pfam" id="PF00128">
    <property type="entry name" value="Alpha-amylase"/>
    <property type="match status" value="1"/>
</dbReference>
<evidence type="ECO:0000256" key="1">
    <source>
        <dbReference type="ARBA" id="ARBA00022801"/>
    </source>
</evidence>
<feature type="domain" description="Glycosyl hydrolase family 13 catalytic" evidence="3">
    <location>
        <begin position="134"/>
        <end position="539"/>
    </location>
</feature>
<keyword evidence="1 4" id="KW-0378">Hydrolase</keyword>
<comment type="caution">
    <text evidence="4">The sequence shown here is derived from an EMBL/GenBank/DDBJ whole genome shotgun (WGS) entry which is preliminary data.</text>
</comment>
<dbReference type="EMBL" id="DWYG01000164">
    <property type="protein sequence ID" value="HJB42756.1"/>
    <property type="molecule type" value="Genomic_DNA"/>
</dbReference>
<dbReference type="InterPro" id="IPR006047">
    <property type="entry name" value="GH13_cat_dom"/>
</dbReference>
<dbReference type="Gene3D" id="3.20.20.80">
    <property type="entry name" value="Glycosidases"/>
    <property type="match status" value="1"/>
</dbReference>
<dbReference type="Proteomes" id="UP000886803">
    <property type="component" value="Unassembled WGS sequence"/>
</dbReference>
<dbReference type="PANTHER" id="PTHR10357">
    <property type="entry name" value="ALPHA-AMYLASE FAMILY MEMBER"/>
    <property type="match status" value="1"/>
</dbReference>
<evidence type="ECO:0000313" key="4">
    <source>
        <dbReference type="EMBL" id="HJB42756.1"/>
    </source>
</evidence>
<dbReference type="SUPFAM" id="SSF51445">
    <property type="entry name" value="(Trans)glycosidases"/>
    <property type="match status" value="1"/>
</dbReference>
<protein>
    <submittedName>
        <fullName evidence="4">Glycoside hydrolase family 13 protein</fullName>
    </submittedName>
</protein>